<dbReference type="RefSeq" id="XP_037225438.1">
    <property type="nucleotide sequence ID" value="XM_037357528.1"/>
</dbReference>
<keyword evidence="4 9" id="KW-0808">Transferase</keyword>
<keyword evidence="7 9" id="KW-0067">ATP-binding</keyword>
<name>A0A8H6TGN6_9AGAR</name>
<dbReference type="EMBL" id="JACAZF010000001">
    <property type="protein sequence ID" value="KAF7315415.1"/>
    <property type="molecule type" value="Genomic_DNA"/>
</dbReference>
<protein>
    <recommendedName>
        <fullName evidence="3 9">Gluconokinase</fullName>
        <ecNumber evidence="3 9">2.7.1.12</ecNumber>
    </recommendedName>
</protein>
<accession>A0A8H6TGN6</accession>
<dbReference type="SUPFAM" id="SSF52540">
    <property type="entry name" value="P-loop containing nucleoside triphosphate hydrolases"/>
    <property type="match status" value="1"/>
</dbReference>
<dbReference type="GO" id="GO:0005524">
    <property type="term" value="F:ATP binding"/>
    <property type="evidence" value="ECO:0007669"/>
    <property type="project" value="UniProtKB-KW"/>
</dbReference>
<evidence type="ECO:0000313" key="11">
    <source>
        <dbReference type="Proteomes" id="UP000636479"/>
    </source>
</evidence>
<evidence type="ECO:0000256" key="4">
    <source>
        <dbReference type="ARBA" id="ARBA00022679"/>
    </source>
</evidence>
<evidence type="ECO:0000256" key="5">
    <source>
        <dbReference type="ARBA" id="ARBA00022741"/>
    </source>
</evidence>
<evidence type="ECO:0000256" key="1">
    <source>
        <dbReference type="ARBA" id="ARBA00004875"/>
    </source>
</evidence>
<dbReference type="EC" id="2.7.1.12" evidence="3 9"/>
<evidence type="ECO:0000256" key="6">
    <source>
        <dbReference type="ARBA" id="ARBA00022777"/>
    </source>
</evidence>
<comment type="caution">
    <text evidence="10">The sequence shown here is derived from an EMBL/GenBank/DDBJ whole genome shotgun (WGS) entry which is preliminary data.</text>
</comment>
<reference evidence="10" key="1">
    <citation type="submission" date="2020-05" db="EMBL/GenBank/DDBJ databases">
        <title>Mycena genomes resolve the evolution of fungal bioluminescence.</title>
        <authorList>
            <person name="Tsai I.J."/>
        </authorList>
    </citation>
    <scope>NUCLEOTIDE SEQUENCE</scope>
    <source>
        <strain evidence="10">171206Taipei</strain>
    </source>
</reference>
<dbReference type="Gene3D" id="3.40.50.300">
    <property type="entry name" value="P-loop containing nucleotide triphosphate hydrolases"/>
    <property type="match status" value="1"/>
</dbReference>
<evidence type="ECO:0000256" key="3">
    <source>
        <dbReference type="ARBA" id="ARBA00012054"/>
    </source>
</evidence>
<dbReference type="FunFam" id="3.40.50.300:FF:000522">
    <property type="entry name" value="Gluconokinase"/>
    <property type="match status" value="1"/>
</dbReference>
<dbReference type="InterPro" id="IPR031322">
    <property type="entry name" value="Shikimate/glucono_kinase"/>
</dbReference>
<comment type="pathway">
    <text evidence="1 9">Carbohydrate acid metabolism; D-gluconate degradation.</text>
</comment>
<dbReference type="InterPro" id="IPR006001">
    <property type="entry name" value="Therm_gnt_kin"/>
</dbReference>
<dbReference type="GO" id="GO:0005975">
    <property type="term" value="P:carbohydrate metabolic process"/>
    <property type="evidence" value="ECO:0007669"/>
    <property type="project" value="InterPro"/>
</dbReference>
<keyword evidence="11" id="KW-1185">Reference proteome</keyword>
<dbReference type="CDD" id="cd02021">
    <property type="entry name" value="GntK"/>
    <property type="match status" value="1"/>
</dbReference>
<dbReference type="PANTHER" id="PTHR43442:SF3">
    <property type="entry name" value="GLUCONOKINASE-RELATED"/>
    <property type="match status" value="1"/>
</dbReference>
<keyword evidence="6 9" id="KW-0418">Kinase</keyword>
<dbReference type="Pfam" id="PF01202">
    <property type="entry name" value="SKI"/>
    <property type="match status" value="1"/>
</dbReference>
<organism evidence="10 11">
    <name type="scientific">Mycena indigotica</name>
    <dbReference type="NCBI Taxonomy" id="2126181"/>
    <lineage>
        <taxon>Eukaryota</taxon>
        <taxon>Fungi</taxon>
        <taxon>Dikarya</taxon>
        <taxon>Basidiomycota</taxon>
        <taxon>Agaricomycotina</taxon>
        <taxon>Agaricomycetes</taxon>
        <taxon>Agaricomycetidae</taxon>
        <taxon>Agaricales</taxon>
        <taxon>Marasmiineae</taxon>
        <taxon>Mycenaceae</taxon>
        <taxon>Mycena</taxon>
    </lineage>
</organism>
<evidence type="ECO:0000256" key="9">
    <source>
        <dbReference type="RuleBase" id="RU363066"/>
    </source>
</evidence>
<comment type="similarity">
    <text evidence="2 9">Belongs to the gluconokinase GntK/GntV family.</text>
</comment>
<dbReference type="GeneID" id="59340044"/>
<dbReference type="UniPathway" id="UPA00792"/>
<sequence>MRFLQQRTVFAALLATAAAIYYPSLAALFQEVRTNVVRKSGPAGRLLSWSVISTAEPDPEFSALMNDPGTEPVFVVVMGVSGTGKSTLGAALARAISLPYIDGDDLHPKSNVDKMTRGQPLTDEDREPWLQKIRSTAEEMAGNGQKGVVIACSALRRVYREVLRGNDSKGKLRTYFVFIDGSRDFLLDRMEKRTAHFMKSNMLDSQLATLEHPGGEEGVFVVPVTDETPIKVEKSVAWLKTKL</sequence>
<comment type="catalytic activity">
    <reaction evidence="8 9">
        <text>D-gluconate + ATP = 6-phospho-D-gluconate + ADP + H(+)</text>
        <dbReference type="Rhea" id="RHEA:19433"/>
        <dbReference type="ChEBI" id="CHEBI:15378"/>
        <dbReference type="ChEBI" id="CHEBI:18391"/>
        <dbReference type="ChEBI" id="CHEBI:30616"/>
        <dbReference type="ChEBI" id="CHEBI:58759"/>
        <dbReference type="ChEBI" id="CHEBI:456216"/>
        <dbReference type="EC" id="2.7.1.12"/>
    </reaction>
</comment>
<dbReference type="GO" id="GO:0046316">
    <property type="term" value="F:gluconokinase activity"/>
    <property type="evidence" value="ECO:0007669"/>
    <property type="project" value="UniProtKB-EC"/>
</dbReference>
<evidence type="ECO:0000313" key="10">
    <source>
        <dbReference type="EMBL" id="KAF7315415.1"/>
    </source>
</evidence>
<dbReference type="Proteomes" id="UP000636479">
    <property type="component" value="Unassembled WGS sequence"/>
</dbReference>
<dbReference type="InterPro" id="IPR027417">
    <property type="entry name" value="P-loop_NTPase"/>
</dbReference>
<dbReference type="OrthoDB" id="275177at2759"/>
<dbReference type="AlphaFoldDB" id="A0A8H6TGN6"/>
<dbReference type="NCBIfam" id="TIGR01313">
    <property type="entry name" value="therm_gnt_kin"/>
    <property type="match status" value="1"/>
</dbReference>
<evidence type="ECO:0000256" key="7">
    <source>
        <dbReference type="ARBA" id="ARBA00022840"/>
    </source>
</evidence>
<evidence type="ECO:0000256" key="8">
    <source>
        <dbReference type="ARBA" id="ARBA00048090"/>
    </source>
</evidence>
<dbReference type="GO" id="GO:0005737">
    <property type="term" value="C:cytoplasm"/>
    <property type="evidence" value="ECO:0007669"/>
    <property type="project" value="TreeGrafter"/>
</dbReference>
<evidence type="ECO:0000256" key="2">
    <source>
        <dbReference type="ARBA" id="ARBA00008420"/>
    </source>
</evidence>
<keyword evidence="5 9" id="KW-0547">Nucleotide-binding</keyword>
<dbReference type="PANTHER" id="PTHR43442">
    <property type="entry name" value="GLUCONOKINASE-RELATED"/>
    <property type="match status" value="1"/>
</dbReference>
<proteinExistence type="inferred from homology"/>
<gene>
    <name evidence="10" type="ORF">MIND_00056200</name>
</gene>